<feature type="non-terminal residue" evidence="1">
    <location>
        <position position="1"/>
    </location>
</feature>
<sequence length="83" mass="9127">LPPRHGKSRTAQNLSKWVLGKNHKEKVMTGSYNATLSKTFAKGVRNAIKEVKVDENITVFSDVFPGVEIKEGDGAAHMWSCNA</sequence>
<name>W1X4V1_9ZZZZ</name>
<feature type="non-terminal residue" evidence="1">
    <location>
        <position position="83"/>
    </location>
</feature>
<protein>
    <recommendedName>
        <fullName evidence="2">Terminase large subunit</fullName>
    </recommendedName>
</protein>
<reference evidence="1" key="1">
    <citation type="submission" date="2013-12" db="EMBL/GenBank/DDBJ databases">
        <title>A Varibaculum cambriense genome reconstructed from a premature infant gut community with otherwise low bacterial novelty that shifts toward anaerobic metabolism during the third week of life.</title>
        <authorList>
            <person name="Brown C.T."/>
            <person name="Sharon I."/>
            <person name="Thomas B.C."/>
            <person name="Castelle C.J."/>
            <person name="Morowitz M.J."/>
            <person name="Banfield J.F."/>
        </authorList>
    </citation>
    <scope>NUCLEOTIDE SEQUENCE</scope>
</reference>
<gene>
    <name evidence="1" type="ORF">Q604_UNBC18094G0001</name>
</gene>
<evidence type="ECO:0008006" key="2">
    <source>
        <dbReference type="Google" id="ProtNLM"/>
    </source>
</evidence>
<organism evidence="1">
    <name type="scientific">human gut metagenome</name>
    <dbReference type="NCBI Taxonomy" id="408170"/>
    <lineage>
        <taxon>unclassified sequences</taxon>
        <taxon>metagenomes</taxon>
        <taxon>organismal metagenomes</taxon>
    </lineage>
</organism>
<proteinExistence type="predicted"/>
<accession>W1X4V1</accession>
<evidence type="ECO:0000313" key="1">
    <source>
        <dbReference type="EMBL" id="ETJ23764.1"/>
    </source>
</evidence>
<comment type="caution">
    <text evidence="1">The sequence shown here is derived from an EMBL/GenBank/DDBJ whole genome shotgun (WGS) entry which is preliminary data.</text>
</comment>
<dbReference type="AlphaFoldDB" id="W1X4V1"/>
<dbReference type="EMBL" id="AZMM01018094">
    <property type="protein sequence ID" value="ETJ23764.1"/>
    <property type="molecule type" value="Genomic_DNA"/>
</dbReference>